<feature type="region of interest" description="Disordered" evidence="4">
    <location>
        <begin position="881"/>
        <end position="919"/>
    </location>
</feature>
<dbReference type="InterPro" id="IPR050328">
    <property type="entry name" value="Dev_Immune_Receptor"/>
</dbReference>
<dbReference type="GO" id="GO:0031012">
    <property type="term" value="C:extracellular matrix"/>
    <property type="evidence" value="ECO:0007669"/>
    <property type="project" value="TreeGrafter"/>
</dbReference>
<dbReference type="GO" id="GO:0005615">
    <property type="term" value="C:extracellular space"/>
    <property type="evidence" value="ECO:0007669"/>
    <property type="project" value="TreeGrafter"/>
</dbReference>
<feature type="compositionally biased region" description="Polar residues" evidence="4">
    <location>
        <begin position="467"/>
        <end position="492"/>
    </location>
</feature>
<evidence type="ECO:0000256" key="3">
    <source>
        <dbReference type="ARBA" id="ARBA00022737"/>
    </source>
</evidence>
<evidence type="ECO:0000256" key="5">
    <source>
        <dbReference type="SAM" id="SignalP"/>
    </source>
</evidence>
<keyword evidence="2 5" id="KW-0732">Signal</keyword>
<dbReference type="InterPro" id="IPR032675">
    <property type="entry name" value="LRR_dom_sf"/>
</dbReference>
<dbReference type="AlphaFoldDB" id="A0A8J9Z9V3"/>
<dbReference type="SUPFAM" id="SSF52058">
    <property type="entry name" value="L domain-like"/>
    <property type="match status" value="1"/>
</dbReference>
<accession>A0A8J9Z9V3</accession>
<dbReference type="EMBL" id="OV696703">
    <property type="protein sequence ID" value="CAH1249993.1"/>
    <property type="molecule type" value="Genomic_DNA"/>
</dbReference>
<evidence type="ECO:0000256" key="4">
    <source>
        <dbReference type="SAM" id="MobiDB-lite"/>
    </source>
</evidence>
<feature type="signal peptide" evidence="5">
    <location>
        <begin position="1"/>
        <end position="18"/>
    </location>
</feature>
<keyword evidence="7" id="KW-1185">Reference proteome</keyword>
<dbReference type="Pfam" id="PF13855">
    <property type="entry name" value="LRR_8"/>
    <property type="match status" value="1"/>
</dbReference>
<organism evidence="6 7">
    <name type="scientific">Branchiostoma lanceolatum</name>
    <name type="common">Common lancelet</name>
    <name type="synonym">Amphioxus lanceolatum</name>
    <dbReference type="NCBI Taxonomy" id="7740"/>
    <lineage>
        <taxon>Eukaryota</taxon>
        <taxon>Metazoa</taxon>
        <taxon>Chordata</taxon>
        <taxon>Cephalochordata</taxon>
        <taxon>Leptocardii</taxon>
        <taxon>Amphioxiformes</taxon>
        <taxon>Branchiostomatidae</taxon>
        <taxon>Branchiostoma</taxon>
    </lineage>
</organism>
<dbReference type="InterPro" id="IPR001611">
    <property type="entry name" value="Leu-rich_rpt"/>
</dbReference>
<proteinExistence type="predicted"/>
<keyword evidence="1" id="KW-0433">Leucine-rich repeat</keyword>
<dbReference type="OrthoDB" id="1668230at2759"/>
<dbReference type="InterPro" id="IPR003591">
    <property type="entry name" value="Leu-rich_rpt_typical-subtyp"/>
</dbReference>
<evidence type="ECO:0000313" key="6">
    <source>
        <dbReference type="EMBL" id="CAH1249993.1"/>
    </source>
</evidence>
<dbReference type="Gene3D" id="3.80.10.10">
    <property type="entry name" value="Ribonuclease Inhibitor"/>
    <property type="match status" value="1"/>
</dbReference>
<feature type="region of interest" description="Disordered" evidence="4">
    <location>
        <begin position="447"/>
        <end position="514"/>
    </location>
</feature>
<dbReference type="SMART" id="SM00369">
    <property type="entry name" value="LRR_TYP"/>
    <property type="match status" value="4"/>
</dbReference>
<evidence type="ECO:0000313" key="7">
    <source>
        <dbReference type="Proteomes" id="UP000838412"/>
    </source>
</evidence>
<sequence length="955" mass="105914">MALQRRILMLVLVCLALATTITPSASLCPPYCMDAAWSECVPGQSMRWSPSMCLVCHDDDVTVIGTPVPPEPCVPVVRPHVAIMNHHFGVLTAETLSAFSNSSVQTLVLVLGQILDVEENAFGGFESLETLGLDFNNLTRVKQSWLSGLTELVELRLTHNRIEQIDPECFRNLKMLETLNLKGNLLQHIDPAWFHGLHSLDELILGENKIRSIPPSTFHKMGTMFYLSLESNQLSCLDMELGLWVESLSLFDVGGDSLVAISDDVPQRMSWTLDIDSDTSLHTETISLHVSTFSFCITNDQGRHEKRLQWKAREAGVASYSICSTDTYDDGARSHTVTLPFVVLATEDGLSQNATDQCRRVWEHNWGVTVDLKSNSSFQVFSLGVGDTSVAMLFFDPHDTNTVSTKGSDTLNNSSYADIAHTKNITCILVSTHDHWSLNPFTIPKVQRKPQKPCPGSNTDQLRVLTSKPSHTTEGNRPENQTAMVSKSTPQVRTHRTNPDQGLSEPEEQGLSESEGVLNPVVVSIVIVEVVLVVLCLVGCLLKIRQVERQATVDAPARENPGLVSCRTLPPGLCTVSEPIYSEIPDNVAAAQRTLPALPHTYVEIPDHIAAAQRPLPTLPHTYAEIPDHIAAAQRPLPILPNTYWEIPGDAIHGVAKSARFKTWSTLPAIRRDVAASRWSLPASLHPVKPTTNCDNLEDELITPYAAVAEPSLPTVTKTRKNQRMYESNGVFSAAGRLAATYGVPRAARVHCVSTYGNPGNYWPRKNPGRGTRNTPRRASLPLVTLPNTYWPWQIPGEGTCNTPRRASLPLVTPPNTYWPWQIPVEGTRNTLRRASLPLTLPNTYWPWDIPGEGTRNTPRRASLPLTLPNTYWPWQIPGEGTRNTPRRASLPLTLPNTYWPRQIPGEGTRNTPRRASLPLTLPNTYWPWEIPGEGTRNTPRRASLPLTLPDTYWP</sequence>
<evidence type="ECO:0000256" key="1">
    <source>
        <dbReference type="ARBA" id="ARBA00022614"/>
    </source>
</evidence>
<evidence type="ECO:0000256" key="2">
    <source>
        <dbReference type="ARBA" id="ARBA00022729"/>
    </source>
</evidence>
<feature type="chain" id="PRO_5035472727" evidence="5">
    <location>
        <begin position="19"/>
        <end position="955"/>
    </location>
</feature>
<keyword evidence="3" id="KW-0677">Repeat</keyword>
<protein>
    <submittedName>
        <fullName evidence="6">MXRA5 protein</fullName>
    </submittedName>
</protein>
<dbReference type="PANTHER" id="PTHR24373:SF370">
    <property type="entry name" value="FISH-LIPS, ISOFORM E"/>
    <property type="match status" value="1"/>
</dbReference>
<dbReference type="Proteomes" id="UP000838412">
    <property type="component" value="Chromosome 18"/>
</dbReference>
<name>A0A8J9Z9V3_BRALA</name>
<gene>
    <name evidence="6" type="primary">MXRA5</name>
    <name evidence="6" type="ORF">BLAG_LOCUS10900</name>
</gene>
<dbReference type="PANTHER" id="PTHR24373">
    <property type="entry name" value="SLIT RELATED LEUCINE-RICH REPEAT NEURONAL PROTEIN"/>
    <property type="match status" value="1"/>
</dbReference>
<feature type="region of interest" description="Disordered" evidence="4">
    <location>
        <begin position="931"/>
        <end position="955"/>
    </location>
</feature>
<dbReference type="PROSITE" id="PS51450">
    <property type="entry name" value="LRR"/>
    <property type="match status" value="2"/>
</dbReference>
<reference evidence="6" key="1">
    <citation type="submission" date="2022-01" db="EMBL/GenBank/DDBJ databases">
        <authorList>
            <person name="Braso-Vives M."/>
        </authorList>
    </citation>
    <scope>NUCLEOTIDE SEQUENCE</scope>
</reference>